<proteinExistence type="predicted"/>
<feature type="transmembrane region" description="Helical" evidence="1">
    <location>
        <begin position="12"/>
        <end position="36"/>
    </location>
</feature>
<organism evidence="2">
    <name type="scientific">termite gut metagenome</name>
    <dbReference type="NCBI Taxonomy" id="433724"/>
    <lineage>
        <taxon>unclassified sequences</taxon>
        <taxon>metagenomes</taxon>
        <taxon>organismal metagenomes</taxon>
    </lineage>
</organism>
<sequence length="232" mass="27006">MDFSKISEHHILYIITAIAGFVIAVAVRFFCISSGYDAGTANLVFVTTLGIEIVLYLVLMKTIINQVGKFMIRRKEKKNAKNTCAENIASSEESVHDRIVRERFEQSVTIFCEYTQKALGRYIPAGELQKLNSYVELFAREQTFENIEPVQIPSRQISNNDLYHYGWNLWNHFKGRRQDQRQECVVSWLKTVFTNLSEVEFSTIKEKLTIFDVKSKLTIQKNIPDYLRFLKE</sequence>
<keyword evidence="1" id="KW-1133">Transmembrane helix</keyword>
<evidence type="ECO:0008006" key="3">
    <source>
        <dbReference type="Google" id="ProtNLM"/>
    </source>
</evidence>
<feature type="transmembrane region" description="Helical" evidence="1">
    <location>
        <begin position="42"/>
        <end position="64"/>
    </location>
</feature>
<keyword evidence="1" id="KW-0812">Transmembrane</keyword>
<dbReference type="AlphaFoldDB" id="A0A5J4RY26"/>
<gene>
    <name evidence="2" type="ORF">EZS27_013708</name>
</gene>
<reference evidence="2" key="1">
    <citation type="submission" date="2019-03" db="EMBL/GenBank/DDBJ databases">
        <title>Single cell metagenomics reveals metabolic interactions within the superorganism composed of flagellate Streblomastix strix and complex community of Bacteroidetes bacteria on its surface.</title>
        <authorList>
            <person name="Treitli S.C."/>
            <person name="Kolisko M."/>
            <person name="Husnik F."/>
            <person name="Keeling P."/>
            <person name="Hampl V."/>
        </authorList>
    </citation>
    <scope>NUCLEOTIDE SEQUENCE</scope>
    <source>
        <strain evidence="2">STM</strain>
    </source>
</reference>
<evidence type="ECO:0000313" key="2">
    <source>
        <dbReference type="EMBL" id="KAA6338272.1"/>
    </source>
</evidence>
<keyword evidence="1" id="KW-0472">Membrane</keyword>
<evidence type="ECO:0000256" key="1">
    <source>
        <dbReference type="SAM" id="Phobius"/>
    </source>
</evidence>
<comment type="caution">
    <text evidence="2">The sequence shown here is derived from an EMBL/GenBank/DDBJ whole genome shotgun (WGS) entry which is preliminary data.</text>
</comment>
<dbReference type="EMBL" id="SNRY01000630">
    <property type="protein sequence ID" value="KAA6338272.1"/>
    <property type="molecule type" value="Genomic_DNA"/>
</dbReference>
<name>A0A5J4RY26_9ZZZZ</name>
<protein>
    <recommendedName>
        <fullName evidence="3">Mobilization protein</fullName>
    </recommendedName>
</protein>
<accession>A0A5J4RY26</accession>